<dbReference type="InterPro" id="IPR013507">
    <property type="entry name" value="DNA_mismatch_S5_2-like"/>
</dbReference>
<dbReference type="PROSITE" id="PS00058">
    <property type="entry name" value="DNA_MISMATCH_REPAIR_1"/>
    <property type="match status" value="1"/>
</dbReference>
<dbReference type="CDD" id="cd00782">
    <property type="entry name" value="MutL_Trans"/>
    <property type="match status" value="1"/>
</dbReference>
<dbReference type="SMART" id="SM01340">
    <property type="entry name" value="DNA_mis_repair"/>
    <property type="match status" value="1"/>
</dbReference>
<dbReference type="InterPro" id="IPR014790">
    <property type="entry name" value="MutL_C"/>
</dbReference>
<dbReference type="Gene3D" id="3.30.230.10">
    <property type="match status" value="1"/>
</dbReference>
<dbReference type="InterPro" id="IPR042121">
    <property type="entry name" value="MutL_C_regsub"/>
</dbReference>
<dbReference type="InterPro" id="IPR036890">
    <property type="entry name" value="HATPase_C_sf"/>
</dbReference>
<reference evidence="9 10" key="1">
    <citation type="submission" date="2015-11" db="EMBL/GenBank/DDBJ databases">
        <authorList>
            <person name="Lin W."/>
        </authorList>
    </citation>
    <scope>NUCLEOTIDE SEQUENCE [LARGE SCALE GENOMIC DNA]</scope>
    <source>
        <strain evidence="9 10">HCH-1</strain>
    </source>
</reference>
<evidence type="ECO:0000256" key="6">
    <source>
        <dbReference type="SAM" id="MobiDB-lite"/>
    </source>
</evidence>
<dbReference type="SUPFAM" id="SSF118116">
    <property type="entry name" value="DNA mismatch repair protein MutL"/>
    <property type="match status" value="1"/>
</dbReference>
<dbReference type="SMART" id="SM00853">
    <property type="entry name" value="MutL_C"/>
    <property type="match status" value="1"/>
</dbReference>
<evidence type="ECO:0000256" key="3">
    <source>
        <dbReference type="ARBA" id="ARBA00022763"/>
    </source>
</evidence>
<dbReference type="CDD" id="cd16926">
    <property type="entry name" value="HATPase_MutL-MLH-PMS-like"/>
    <property type="match status" value="1"/>
</dbReference>
<dbReference type="InterPro" id="IPR020568">
    <property type="entry name" value="Ribosomal_Su5_D2-typ_SF"/>
</dbReference>
<evidence type="ECO:0000259" key="8">
    <source>
        <dbReference type="SMART" id="SM01340"/>
    </source>
</evidence>
<name>A0ABR5SDU1_9BACT</name>
<dbReference type="RefSeq" id="WP_085052768.1">
    <property type="nucleotide sequence ID" value="NZ_LNQR01000076.1"/>
</dbReference>
<proteinExistence type="inferred from homology"/>
<comment type="caution">
    <text evidence="9">The sequence shown here is derived from an EMBL/GenBank/DDBJ whole genome shotgun (WGS) entry which is preliminary data.</text>
</comment>
<evidence type="ECO:0000256" key="5">
    <source>
        <dbReference type="HAMAP-Rule" id="MF_00149"/>
    </source>
</evidence>
<sequence length="573" mass="63127">MPVIQVLDSTLIDKIAAGEVIERPASVVKELVENSLDAGSSSIKIDILNGGKHLIRVADDGSGMAAEDAHNCIKRHATSKIRQESDLSRLQTLGFRGEALSSIASVSRMTITTAHAGSSTGTTIEIYGGTVKGARECAAIGTTIEVRELFYNTPARKKFLKSTQNELSNIFETITNAALSYINVKFVVNIDEREAMNLPSAAALEERIQQIYGGEFLNGLMSFKKETPALSIHMLEGFASKEGFYRRSKSHQYMFINRRPVKDNVLRAAVYQAYKTLIRDGQHPIFFLYVGVDPGEVDFNVHPTKKEVRFADRDSVYRMTLSCIGKAIIKTSEPEVPPVPANSTAEDKSESIATPRPQNMNSVFSENTTVAAPSSQNCAPVQLALTHARDFIYLGDVYAAYAHKDGLCVIDHHAAHERVLYEKFKNSCSLIINRLLFPYNVSLPARDYALLCSNLSLLNDMGIEIEDFGKDMFIVRAVPVELSSADITAILSDIASSLVDVTVESPVDIIKDIIAKRIACHSSVRGKAVLSDEELSRLIDDLSSANDPEHCPHGRPTQIFISIDNLRKQFKRT</sequence>
<accession>A0ABR5SDU1</accession>
<dbReference type="PANTHER" id="PTHR10073:SF12">
    <property type="entry name" value="DNA MISMATCH REPAIR PROTEIN MLH1"/>
    <property type="match status" value="1"/>
</dbReference>
<gene>
    <name evidence="5 9" type="primary">mutL</name>
    <name evidence="9" type="ORF">ASN18_2166</name>
</gene>
<feature type="domain" description="MutL C-terminal dimerisation" evidence="7">
    <location>
        <begin position="390"/>
        <end position="530"/>
    </location>
</feature>
<evidence type="ECO:0000256" key="2">
    <source>
        <dbReference type="ARBA" id="ARBA00021975"/>
    </source>
</evidence>
<dbReference type="Gene3D" id="3.30.1540.20">
    <property type="entry name" value="MutL, C-terminal domain, dimerisation subdomain"/>
    <property type="match status" value="1"/>
</dbReference>
<evidence type="ECO:0000313" key="10">
    <source>
        <dbReference type="Proteomes" id="UP000060487"/>
    </source>
</evidence>
<protein>
    <recommendedName>
        <fullName evidence="2 5">DNA mismatch repair protein MutL</fullName>
    </recommendedName>
</protein>
<comment type="similarity">
    <text evidence="1 5">Belongs to the DNA mismatch repair MutL/HexB family.</text>
</comment>
<dbReference type="Gene3D" id="3.30.1370.100">
    <property type="entry name" value="MutL, C-terminal domain, regulatory subdomain"/>
    <property type="match status" value="1"/>
</dbReference>
<dbReference type="InterPro" id="IPR042120">
    <property type="entry name" value="MutL_C_dimsub"/>
</dbReference>
<evidence type="ECO:0000256" key="4">
    <source>
        <dbReference type="ARBA" id="ARBA00023204"/>
    </source>
</evidence>
<evidence type="ECO:0000256" key="1">
    <source>
        <dbReference type="ARBA" id="ARBA00006082"/>
    </source>
</evidence>
<dbReference type="NCBIfam" id="TIGR00585">
    <property type="entry name" value="mutl"/>
    <property type="match status" value="1"/>
</dbReference>
<dbReference type="PANTHER" id="PTHR10073">
    <property type="entry name" value="DNA MISMATCH REPAIR PROTEIN MLH, PMS, MUTL"/>
    <property type="match status" value="1"/>
</dbReference>
<dbReference type="InterPro" id="IPR014762">
    <property type="entry name" value="DNA_mismatch_repair_CS"/>
</dbReference>
<evidence type="ECO:0000313" key="9">
    <source>
        <dbReference type="EMBL" id="KWT83478.1"/>
    </source>
</evidence>
<keyword evidence="3 5" id="KW-0227">DNA damage</keyword>
<feature type="domain" description="DNA mismatch repair protein S5" evidence="8">
    <location>
        <begin position="208"/>
        <end position="329"/>
    </location>
</feature>
<dbReference type="Proteomes" id="UP000060487">
    <property type="component" value="Unassembled WGS sequence"/>
</dbReference>
<dbReference type="Pfam" id="PF08676">
    <property type="entry name" value="MutL_C"/>
    <property type="match status" value="1"/>
</dbReference>
<dbReference type="InterPro" id="IPR037198">
    <property type="entry name" value="MutL_C_sf"/>
</dbReference>
<dbReference type="InterPro" id="IPR014721">
    <property type="entry name" value="Ribsml_uS5_D2-typ_fold_subgr"/>
</dbReference>
<keyword evidence="10" id="KW-1185">Reference proteome</keyword>
<dbReference type="InterPro" id="IPR002099">
    <property type="entry name" value="MutL/Mlh/PMS"/>
</dbReference>
<dbReference type="SUPFAM" id="SSF54211">
    <property type="entry name" value="Ribosomal protein S5 domain 2-like"/>
    <property type="match status" value="1"/>
</dbReference>
<comment type="function">
    <text evidence="5">This protein is involved in the repair of mismatches in DNA. It is required for dam-dependent methyl-directed DNA mismatch repair. May act as a 'molecular matchmaker', a protein that promotes the formation of a stable complex between two or more DNA-binding proteins in an ATP-dependent manner without itself being part of a final effector complex.</text>
</comment>
<keyword evidence="4 5" id="KW-0234">DNA repair</keyword>
<dbReference type="Gene3D" id="3.30.565.10">
    <property type="entry name" value="Histidine kinase-like ATPase, C-terminal domain"/>
    <property type="match status" value="1"/>
</dbReference>
<feature type="region of interest" description="Disordered" evidence="6">
    <location>
        <begin position="335"/>
        <end position="359"/>
    </location>
</feature>
<dbReference type="HAMAP" id="MF_00149">
    <property type="entry name" value="DNA_mis_repair"/>
    <property type="match status" value="1"/>
</dbReference>
<organism evidence="9 10">
    <name type="scientific">Candidatus Magnetominusculus xianensis</name>
    <dbReference type="NCBI Taxonomy" id="1748249"/>
    <lineage>
        <taxon>Bacteria</taxon>
        <taxon>Pseudomonadati</taxon>
        <taxon>Nitrospirota</taxon>
        <taxon>Nitrospiria</taxon>
        <taxon>Nitrospirales</taxon>
        <taxon>Nitrospiraceae</taxon>
        <taxon>Candidatus Magnetominusculus</taxon>
    </lineage>
</organism>
<dbReference type="InterPro" id="IPR038973">
    <property type="entry name" value="MutL/Mlh/Pms-like"/>
</dbReference>
<dbReference type="Pfam" id="PF01119">
    <property type="entry name" value="DNA_mis_repair"/>
    <property type="match status" value="1"/>
</dbReference>
<dbReference type="Pfam" id="PF13589">
    <property type="entry name" value="HATPase_c_3"/>
    <property type="match status" value="1"/>
</dbReference>
<dbReference type="EMBL" id="LNQR01000076">
    <property type="protein sequence ID" value="KWT83478.1"/>
    <property type="molecule type" value="Genomic_DNA"/>
</dbReference>
<dbReference type="SUPFAM" id="SSF55874">
    <property type="entry name" value="ATPase domain of HSP90 chaperone/DNA topoisomerase II/histidine kinase"/>
    <property type="match status" value="1"/>
</dbReference>
<dbReference type="InterPro" id="IPR020667">
    <property type="entry name" value="DNA_mismatch_repair_MutL"/>
</dbReference>
<evidence type="ECO:0000259" key="7">
    <source>
        <dbReference type="SMART" id="SM00853"/>
    </source>
</evidence>